<sequence length="219" mass="24747">MPLRISTNLNFSIGALEIALNLSAFLLGCVTLQAYDFYRSFSNERMAMKALVGSVWLLEVASHITSSQTVYRLTVTEWGKPLSLLILPPELVATFYLVAIIAPIVESFYLYRIYRFAGVKSLYFVIAGAVIVWVRFAGWVFLAIQVRKLGIVDGRFLEAWSWLITVQLSVGAFMDAIISSTIVYFLWQRRGTGIQRSSMIIHRIVRWTVQTGLIARQGP</sequence>
<name>A0AAW0BHV8_9AGAR</name>
<dbReference type="Pfam" id="PF20152">
    <property type="entry name" value="DUF6534"/>
    <property type="match status" value="1"/>
</dbReference>
<protein>
    <recommendedName>
        <fullName evidence="2">DUF6534 domain-containing protein</fullName>
    </recommendedName>
</protein>
<reference evidence="3 4" key="1">
    <citation type="submission" date="2024-01" db="EMBL/GenBank/DDBJ databases">
        <title>A draft genome for a cacao thread blight-causing isolate of Paramarasmius palmivorus.</title>
        <authorList>
            <person name="Baruah I.K."/>
            <person name="Bukari Y."/>
            <person name="Amoako-Attah I."/>
            <person name="Meinhardt L.W."/>
            <person name="Bailey B.A."/>
            <person name="Cohen S.P."/>
        </authorList>
    </citation>
    <scope>NUCLEOTIDE SEQUENCE [LARGE SCALE GENOMIC DNA]</scope>
    <source>
        <strain evidence="3 4">GH-12</strain>
    </source>
</reference>
<gene>
    <name evidence="3" type="ORF">VNI00_015960</name>
</gene>
<evidence type="ECO:0000259" key="2">
    <source>
        <dbReference type="Pfam" id="PF20152"/>
    </source>
</evidence>
<evidence type="ECO:0000313" key="4">
    <source>
        <dbReference type="Proteomes" id="UP001383192"/>
    </source>
</evidence>
<keyword evidence="1" id="KW-0472">Membrane</keyword>
<feature type="transmembrane region" description="Helical" evidence="1">
    <location>
        <begin position="162"/>
        <end position="187"/>
    </location>
</feature>
<dbReference type="PANTHER" id="PTHR40465">
    <property type="entry name" value="CHROMOSOME 1, WHOLE GENOME SHOTGUN SEQUENCE"/>
    <property type="match status" value="1"/>
</dbReference>
<feature type="transmembrane region" description="Helical" evidence="1">
    <location>
        <begin position="122"/>
        <end position="142"/>
    </location>
</feature>
<accession>A0AAW0BHV8</accession>
<feature type="transmembrane region" description="Helical" evidence="1">
    <location>
        <begin position="91"/>
        <end position="110"/>
    </location>
</feature>
<feature type="transmembrane region" description="Helical" evidence="1">
    <location>
        <begin position="18"/>
        <end position="38"/>
    </location>
</feature>
<feature type="domain" description="DUF6534" evidence="2">
    <location>
        <begin position="172"/>
        <end position="214"/>
    </location>
</feature>
<keyword evidence="4" id="KW-1185">Reference proteome</keyword>
<organism evidence="3 4">
    <name type="scientific">Paramarasmius palmivorus</name>
    <dbReference type="NCBI Taxonomy" id="297713"/>
    <lineage>
        <taxon>Eukaryota</taxon>
        <taxon>Fungi</taxon>
        <taxon>Dikarya</taxon>
        <taxon>Basidiomycota</taxon>
        <taxon>Agaricomycotina</taxon>
        <taxon>Agaricomycetes</taxon>
        <taxon>Agaricomycetidae</taxon>
        <taxon>Agaricales</taxon>
        <taxon>Marasmiineae</taxon>
        <taxon>Marasmiaceae</taxon>
        <taxon>Paramarasmius</taxon>
    </lineage>
</organism>
<dbReference type="PANTHER" id="PTHR40465:SF1">
    <property type="entry name" value="DUF6534 DOMAIN-CONTAINING PROTEIN"/>
    <property type="match status" value="1"/>
</dbReference>
<dbReference type="PROSITE" id="PS51257">
    <property type="entry name" value="PROKAR_LIPOPROTEIN"/>
    <property type="match status" value="1"/>
</dbReference>
<evidence type="ECO:0000313" key="3">
    <source>
        <dbReference type="EMBL" id="KAK7025432.1"/>
    </source>
</evidence>
<keyword evidence="1" id="KW-0812">Transmembrane</keyword>
<comment type="caution">
    <text evidence="3">The sequence shown here is derived from an EMBL/GenBank/DDBJ whole genome shotgun (WGS) entry which is preliminary data.</text>
</comment>
<evidence type="ECO:0000256" key="1">
    <source>
        <dbReference type="SAM" id="Phobius"/>
    </source>
</evidence>
<dbReference type="InterPro" id="IPR045339">
    <property type="entry name" value="DUF6534"/>
</dbReference>
<dbReference type="EMBL" id="JAYKXP010000114">
    <property type="protein sequence ID" value="KAK7025432.1"/>
    <property type="molecule type" value="Genomic_DNA"/>
</dbReference>
<keyword evidence="1" id="KW-1133">Transmembrane helix</keyword>
<dbReference type="Proteomes" id="UP001383192">
    <property type="component" value="Unassembled WGS sequence"/>
</dbReference>
<dbReference type="AlphaFoldDB" id="A0AAW0BHV8"/>
<proteinExistence type="predicted"/>